<name>J0R0Z9_9HYPH</name>
<sequence length="301" mass="34481">MLLSMFYLAHISDIHLAPLPNPSVAELFGKRLTGYMNWKKNRQTNMGIETLNALMLNLKAKKPHHLLISGDLVNLSLDDEFSQARQWLLKQGSPNDISLTFGNHDAYVRGSFDKACNIFSPWIKGDLQTSWNDAFPFMRIRDNVAIISASSAIATPPFQASGYFGSKQKEHLATLLNEATEKKFFRVVMIHHPPFRKATYWHKKLWGIQRFQTTIQNQGADLILHGHTHLPTLHYIQGKKRKIPVVGVSSASQSFSGHKPPANYNWFSISRQNDKWKCKLQRYTIINTNNEIECTEEDILY</sequence>
<dbReference type="AlphaFoldDB" id="J0R0Z9"/>
<keyword evidence="3" id="KW-0408">Iron</keyword>
<accession>J0R0Z9</accession>
<dbReference type="STRING" id="1094558.ME5_01770"/>
<gene>
    <name evidence="6" type="ORF">ME5_01770</name>
</gene>
<keyword evidence="1" id="KW-0479">Metal-binding</keyword>
<evidence type="ECO:0000256" key="2">
    <source>
        <dbReference type="ARBA" id="ARBA00022801"/>
    </source>
</evidence>
<dbReference type="Gene3D" id="3.60.21.10">
    <property type="match status" value="1"/>
</dbReference>
<keyword evidence="7" id="KW-1185">Reference proteome</keyword>
<evidence type="ECO:0000313" key="7">
    <source>
        <dbReference type="Proteomes" id="UP000008952"/>
    </source>
</evidence>
<dbReference type="GO" id="GO:0046872">
    <property type="term" value="F:metal ion binding"/>
    <property type="evidence" value="ECO:0007669"/>
    <property type="project" value="UniProtKB-KW"/>
</dbReference>
<dbReference type="PANTHER" id="PTHR42988">
    <property type="entry name" value="PHOSPHOHYDROLASE"/>
    <property type="match status" value="1"/>
</dbReference>
<dbReference type="Proteomes" id="UP000008952">
    <property type="component" value="Unassembled WGS sequence"/>
</dbReference>
<dbReference type="InterPro" id="IPR004843">
    <property type="entry name" value="Calcineurin-like_PHP"/>
</dbReference>
<reference evidence="6 7" key="1">
    <citation type="submission" date="2012-03" db="EMBL/GenBank/DDBJ databases">
        <title>The Genome Sequence of Bartonella tamiae Th239.</title>
        <authorList>
            <consortium name="The Broad Institute Genome Sequencing Platform"/>
            <consortium name="The Broad Institute Genome Sequencing Center for Infectious Disease"/>
            <person name="Feldgarden M."/>
            <person name="Kirby J."/>
            <person name="Kosoy M."/>
            <person name="Birtles R."/>
            <person name="Probert W.S."/>
            <person name="Chiaraviglio L."/>
            <person name="Young S.K."/>
            <person name="Zeng Q."/>
            <person name="Gargeya S."/>
            <person name="Fitzgerald M."/>
            <person name="Haas B."/>
            <person name="Abouelleil A."/>
            <person name="Alvarado L."/>
            <person name="Arachchi H.M."/>
            <person name="Berlin A."/>
            <person name="Chapman S.B."/>
            <person name="Gearin G."/>
            <person name="Goldberg J."/>
            <person name="Griggs A."/>
            <person name="Gujja S."/>
            <person name="Hansen M."/>
            <person name="Heiman D."/>
            <person name="Howarth C."/>
            <person name="Larimer J."/>
            <person name="Lui A."/>
            <person name="MacDonald P.J.P."/>
            <person name="McCowen C."/>
            <person name="Montmayeur A."/>
            <person name="Murphy C."/>
            <person name="Neiman D."/>
            <person name="Pearson M."/>
            <person name="Priest M."/>
            <person name="Roberts A."/>
            <person name="Saif S."/>
            <person name="Shea T."/>
            <person name="Sisk P."/>
            <person name="Stolte C."/>
            <person name="Sykes S."/>
            <person name="Wortman J."/>
            <person name="Nusbaum C."/>
            <person name="Birren B."/>
        </authorList>
    </citation>
    <scope>NUCLEOTIDE SEQUENCE [LARGE SCALE GENOMIC DNA]</scope>
    <source>
        <strain evidence="6 7">Th239</strain>
    </source>
</reference>
<evidence type="ECO:0000313" key="6">
    <source>
        <dbReference type="EMBL" id="EJF89219.1"/>
    </source>
</evidence>
<dbReference type="eggNOG" id="COG1409">
    <property type="taxonomic scope" value="Bacteria"/>
</dbReference>
<dbReference type="InterPro" id="IPR050884">
    <property type="entry name" value="CNP_phosphodiesterase-III"/>
</dbReference>
<organism evidence="6 7">
    <name type="scientific">Bartonella tamiae Th239</name>
    <dbReference type="NCBI Taxonomy" id="1094558"/>
    <lineage>
        <taxon>Bacteria</taxon>
        <taxon>Pseudomonadati</taxon>
        <taxon>Pseudomonadota</taxon>
        <taxon>Alphaproteobacteria</taxon>
        <taxon>Hyphomicrobiales</taxon>
        <taxon>Bartonellaceae</taxon>
        <taxon>Bartonella</taxon>
    </lineage>
</organism>
<dbReference type="PANTHER" id="PTHR42988:SF2">
    <property type="entry name" value="CYCLIC NUCLEOTIDE PHOSPHODIESTERASE CBUA0032-RELATED"/>
    <property type="match status" value="1"/>
</dbReference>
<dbReference type="InterPro" id="IPR029052">
    <property type="entry name" value="Metallo-depent_PP-like"/>
</dbReference>
<dbReference type="SUPFAM" id="SSF56300">
    <property type="entry name" value="Metallo-dependent phosphatases"/>
    <property type="match status" value="1"/>
</dbReference>
<evidence type="ECO:0000256" key="4">
    <source>
        <dbReference type="ARBA" id="ARBA00025742"/>
    </source>
</evidence>
<dbReference type="EMBL" id="AIMB01000008">
    <property type="protein sequence ID" value="EJF89219.1"/>
    <property type="molecule type" value="Genomic_DNA"/>
</dbReference>
<evidence type="ECO:0000256" key="3">
    <source>
        <dbReference type="ARBA" id="ARBA00023004"/>
    </source>
</evidence>
<dbReference type="GO" id="GO:0016787">
    <property type="term" value="F:hydrolase activity"/>
    <property type="evidence" value="ECO:0007669"/>
    <property type="project" value="UniProtKB-KW"/>
</dbReference>
<dbReference type="HOGENOM" id="CLU_052611_0_0_5"/>
<evidence type="ECO:0000259" key="5">
    <source>
        <dbReference type="Pfam" id="PF00149"/>
    </source>
</evidence>
<proteinExistence type="inferred from homology"/>
<comment type="similarity">
    <text evidence="4">Belongs to the cyclic nucleotide phosphodiesterase class-III family.</text>
</comment>
<comment type="caution">
    <text evidence="6">The sequence shown here is derived from an EMBL/GenBank/DDBJ whole genome shotgun (WGS) entry which is preliminary data.</text>
</comment>
<dbReference type="CDD" id="cd00838">
    <property type="entry name" value="MPP_superfamily"/>
    <property type="match status" value="1"/>
</dbReference>
<keyword evidence="2" id="KW-0378">Hydrolase</keyword>
<dbReference type="RefSeq" id="WP_008040388.1">
    <property type="nucleotide sequence ID" value="NZ_JH725147.1"/>
</dbReference>
<evidence type="ECO:0000256" key="1">
    <source>
        <dbReference type="ARBA" id="ARBA00022723"/>
    </source>
</evidence>
<dbReference type="Pfam" id="PF00149">
    <property type="entry name" value="Metallophos"/>
    <property type="match status" value="1"/>
</dbReference>
<feature type="domain" description="Calcineurin-like phosphoesterase" evidence="5">
    <location>
        <begin position="8"/>
        <end position="230"/>
    </location>
</feature>
<dbReference type="PATRIC" id="fig|1094558.3.peg.1901"/>
<dbReference type="OrthoDB" id="9794568at2"/>
<protein>
    <recommendedName>
        <fullName evidence="5">Calcineurin-like phosphoesterase domain-containing protein</fullName>
    </recommendedName>
</protein>